<proteinExistence type="predicted"/>
<dbReference type="Proteomes" id="UP000298030">
    <property type="component" value="Unassembled WGS sequence"/>
</dbReference>
<comment type="caution">
    <text evidence="1">The sequence shown here is derived from an EMBL/GenBank/DDBJ whole genome shotgun (WGS) entry which is preliminary data.</text>
</comment>
<accession>A0A4Y7STI0</accession>
<dbReference type="EMBL" id="QPFP01000060">
    <property type="protein sequence ID" value="TEB25102.1"/>
    <property type="molecule type" value="Genomic_DNA"/>
</dbReference>
<name>A0A4Y7STI0_COPMI</name>
<dbReference type="OrthoDB" id="3067660at2759"/>
<sequence>ARHHLEAETNSKYDFMIAREKKARDTIEVLQIPETQPPRYTTSTKKMVEIATQHHYSLQMLEHHGMNAEEREENKQEVLSTLETCLMPTQKDKTSGDFMNTEIKRVLKDVPNGKAAGLDGIPVEIWKFFLSKAQEARKKDQPEADIVNILTYLFNDIAKHGVDPNSAFAEGW</sequence>
<keyword evidence="2" id="KW-1185">Reference proteome</keyword>
<feature type="non-terminal residue" evidence="1">
    <location>
        <position position="172"/>
    </location>
</feature>
<organism evidence="1 2">
    <name type="scientific">Coprinellus micaceus</name>
    <name type="common">Glistening ink-cap mushroom</name>
    <name type="synonym">Coprinus micaceus</name>
    <dbReference type="NCBI Taxonomy" id="71717"/>
    <lineage>
        <taxon>Eukaryota</taxon>
        <taxon>Fungi</taxon>
        <taxon>Dikarya</taxon>
        <taxon>Basidiomycota</taxon>
        <taxon>Agaricomycotina</taxon>
        <taxon>Agaricomycetes</taxon>
        <taxon>Agaricomycetidae</taxon>
        <taxon>Agaricales</taxon>
        <taxon>Agaricineae</taxon>
        <taxon>Psathyrellaceae</taxon>
        <taxon>Coprinellus</taxon>
    </lineage>
</organism>
<protein>
    <submittedName>
        <fullName evidence="1">Uncharacterized protein</fullName>
    </submittedName>
</protein>
<dbReference type="STRING" id="71717.A0A4Y7STI0"/>
<dbReference type="AlphaFoldDB" id="A0A4Y7STI0"/>
<reference evidence="1 2" key="1">
    <citation type="journal article" date="2019" name="Nat. Ecol. Evol.">
        <title>Megaphylogeny resolves global patterns of mushroom evolution.</title>
        <authorList>
            <person name="Varga T."/>
            <person name="Krizsan K."/>
            <person name="Foldi C."/>
            <person name="Dima B."/>
            <person name="Sanchez-Garcia M."/>
            <person name="Sanchez-Ramirez S."/>
            <person name="Szollosi G.J."/>
            <person name="Szarkandi J.G."/>
            <person name="Papp V."/>
            <person name="Albert L."/>
            <person name="Andreopoulos W."/>
            <person name="Angelini C."/>
            <person name="Antonin V."/>
            <person name="Barry K.W."/>
            <person name="Bougher N.L."/>
            <person name="Buchanan P."/>
            <person name="Buyck B."/>
            <person name="Bense V."/>
            <person name="Catcheside P."/>
            <person name="Chovatia M."/>
            <person name="Cooper J."/>
            <person name="Damon W."/>
            <person name="Desjardin D."/>
            <person name="Finy P."/>
            <person name="Geml J."/>
            <person name="Haridas S."/>
            <person name="Hughes K."/>
            <person name="Justo A."/>
            <person name="Karasinski D."/>
            <person name="Kautmanova I."/>
            <person name="Kiss B."/>
            <person name="Kocsube S."/>
            <person name="Kotiranta H."/>
            <person name="LaButti K.M."/>
            <person name="Lechner B.E."/>
            <person name="Liimatainen K."/>
            <person name="Lipzen A."/>
            <person name="Lukacs Z."/>
            <person name="Mihaltcheva S."/>
            <person name="Morgado L.N."/>
            <person name="Niskanen T."/>
            <person name="Noordeloos M.E."/>
            <person name="Ohm R.A."/>
            <person name="Ortiz-Santana B."/>
            <person name="Ovrebo C."/>
            <person name="Racz N."/>
            <person name="Riley R."/>
            <person name="Savchenko A."/>
            <person name="Shiryaev A."/>
            <person name="Soop K."/>
            <person name="Spirin V."/>
            <person name="Szebenyi C."/>
            <person name="Tomsovsky M."/>
            <person name="Tulloss R.E."/>
            <person name="Uehling J."/>
            <person name="Grigoriev I.V."/>
            <person name="Vagvolgyi C."/>
            <person name="Papp T."/>
            <person name="Martin F.M."/>
            <person name="Miettinen O."/>
            <person name="Hibbett D.S."/>
            <person name="Nagy L.G."/>
        </authorList>
    </citation>
    <scope>NUCLEOTIDE SEQUENCE [LARGE SCALE GENOMIC DNA]</scope>
    <source>
        <strain evidence="1 2">FP101781</strain>
    </source>
</reference>
<evidence type="ECO:0000313" key="1">
    <source>
        <dbReference type="EMBL" id="TEB25102.1"/>
    </source>
</evidence>
<feature type="non-terminal residue" evidence="1">
    <location>
        <position position="1"/>
    </location>
</feature>
<gene>
    <name evidence="1" type="ORF">FA13DRAFT_1589098</name>
</gene>
<evidence type="ECO:0000313" key="2">
    <source>
        <dbReference type="Proteomes" id="UP000298030"/>
    </source>
</evidence>